<dbReference type="OMA" id="SELYKCA"/>
<dbReference type="SUPFAM" id="SSF46942">
    <property type="entry name" value="Elongation factor TFIIS domain 2"/>
    <property type="match status" value="1"/>
</dbReference>
<dbReference type="AlphaFoldDB" id="K3WDL3"/>
<name>K3WDL3_GLOUD</name>
<reference evidence="7" key="2">
    <citation type="submission" date="2010-04" db="EMBL/GenBank/DDBJ databases">
        <authorList>
            <person name="Buell R."/>
            <person name="Hamilton J."/>
            <person name="Hostetler J."/>
        </authorList>
    </citation>
    <scope>NUCLEOTIDE SEQUENCE [LARGE SCALE GENOMIC DNA]</scope>
    <source>
        <strain evidence="7">DAOM:BR144</strain>
    </source>
</reference>
<keyword evidence="2" id="KW-0863">Zinc-finger</keyword>
<accession>K3WDL3</accession>
<dbReference type="EnsemblProtists" id="PYU1_T003054">
    <property type="protein sequence ID" value="PYU1_T003054"/>
    <property type="gene ID" value="PYU1_G003050"/>
</dbReference>
<evidence type="ECO:0000256" key="1">
    <source>
        <dbReference type="ARBA" id="ARBA00022723"/>
    </source>
</evidence>
<keyword evidence="4" id="KW-0539">Nucleus</keyword>
<sequence>MSALKFARDDPVERKFAVTAADFANSNSSSASEEDDEEAAWALELEEELDLAGNDDAATGNSQCGADESLLLSQETNSLQLEKKPTTRRAICLASELPQEVLVIIMSFGQVGRVCKPWSLAMSTLARRKFSTRLSEILLPFTPNALVVAQEVEGELFEVYGQTFALPKSYGQKARQLLFNLKDTRNAALRDRLLSGELSAHALVRMSAADMANPQLVRQRKEWIKKRTFEVMRDSRELDGFMETDLFECRSCGSSRTRYRQYRRKAIVDRTRIIVLCLMCPYSWEL</sequence>
<reference evidence="6" key="3">
    <citation type="submission" date="2015-02" db="UniProtKB">
        <authorList>
            <consortium name="EnsemblProtists"/>
        </authorList>
    </citation>
    <scope>IDENTIFICATION</scope>
    <source>
        <strain evidence="6">DAOM BR144</strain>
    </source>
</reference>
<evidence type="ECO:0000256" key="4">
    <source>
        <dbReference type="ARBA" id="ARBA00023242"/>
    </source>
</evidence>
<dbReference type="InterPro" id="IPR036575">
    <property type="entry name" value="TFIIS_cen_dom_sf"/>
</dbReference>
<dbReference type="PANTHER" id="PTHR11477">
    <property type="entry name" value="TRANSCRIPTION FACTOR S-II ZINC FINGER DOMAIN-CONTAINING PROTEIN"/>
    <property type="match status" value="1"/>
</dbReference>
<organism evidence="6 7">
    <name type="scientific">Globisporangium ultimum (strain ATCC 200006 / CBS 805.95 / DAOM BR144)</name>
    <name type="common">Pythium ultimum</name>
    <dbReference type="NCBI Taxonomy" id="431595"/>
    <lineage>
        <taxon>Eukaryota</taxon>
        <taxon>Sar</taxon>
        <taxon>Stramenopiles</taxon>
        <taxon>Oomycota</taxon>
        <taxon>Peronosporomycetes</taxon>
        <taxon>Pythiales</taxon>
        <taxon>Pythiaceae</taxon>
        <taxon>Globisporangium</taxon>
    </lineage>
</organism>
<evidence type="ECO:0000256" key="3">
    <source>
        <dbReference type="ARBA" id="ARBA00022833"/>
    </source>
</evidence>
<keyword evidence="7" id="KW-1185">Reference proteome</keyword>
<proteinExistence type="predicted"/>
<evidence type="ECO:0000256" key="2">
    <source>
        <dbReference type="ARBA" id="ARBA00022771"/>
    </source>
</evidence>
<dbReference type="GO" id="GO:0005634">
    <property type="term" value="C:nucleus"/>
    <property type="evidence" value="ECO:0007669"/>
    <property type="project" value="TreeGrafter"/>
</dbReference>
<reference evidence="7" key="1">
    <citation type="journal article" date="2010" name="Genome Biol.">
        <title>Genome sequence of the necrotrophic plant pathogen Pythium ultimum reveals original pathogenicity mechanisms and effector repertoire.</title>
        <authorList>
            <person name="Levesque C.A."/>
            <person name="Brouwer H."/>
            <person name="Cano L."/>
            <person name="Hamilton J.P."/>
            <person name="Holt C."/>
            <person name="Huitema E."/>
            <person name="Raffaele S."/>
            <person name="Robideau G.P."/>
            <person name="Thines M."/>
            <person name="Win J."/>
            <person name="Zerillo M.M."/>
            <person name="Beakes G.W."/>
            <person name="Boore J.L."/>
            <person name="Busam D."/>
            <person name="Dumas B."/>
            <person name="Ferriera S."/>
            <person name="Fuerstenberg S.I."/>
            <person name="Gachon C.M."/>
            <person name="Gaulin E."/>
            <person name="Govers F."/>
            <person name="Grenville-Briggs L."/>
            <person name="Horner N."/>
            <person name="Hostetler J."/>
            <person name="Jiang R.H."/>
            <person name="Johnson J."/>
            <person name="Krajaejun T."/>
            <person name="Lin H."/>
            <person name="Meijer H.J."/>
            <person name="Moore B."/>
            <person name="Morris P."/>
            <person name="Phuntmart V."/>
            <person name="Puiu D."/>
            <person name="Shetty J."/>
            <person name="Stajich J.E."/>
            <person name="Tripathy S."/>
            <person name="Wawra S."/>
            <person name="van West P."/>
            <person name="Whitty B.R."/>
            <person name="Coutinho P.M."/>
            <person name="Henrissat B."/>
            <person name="Martin F."/>
            <person name="Thomas P.D."/>
            <person name="Tyler B.M."/>
            <person name="De Vries R.P."/>
            <person name="Kamoun S."/>
            <person name="Yandell M."/>
            <person name="Tisserat N."/>
            <person name="Buell C.R."/>
        </authorList>
    </citation>
    <scope>NUCLEOTIDE SEQUENCE</scope>
    <source>
        <strain evidence="7">DAOM:BR144</strain>
    </source>
</reference>
<dbReference type="GO" id="GO:0006351">
    <property type="term" value="P:DNA-templated transcription"/>
    <property type="evidence" value="ECO:0007669"/>
    <property type="project" value="InterPro"/>
</dbReference>
<evidence type="ECO:0000313" key="6">
    <source>
        <dbReference type="EnsemblProtists" id="PYU1_T003054"/>
    </source>
</evidence>
<protein>
    <recommendedName>
        <fullName evidence="5">TFIIS central domain-containing protein</fullName>
    </recommendedName>
</protein>
<dbReference type="SUPFAM" id="SSF57783">
    <property type="entry name" value="Zinc beta-ribbon"/>
    <property type="match status" value="1"/>
</dbReference>
<dbReference type="GO" id="GO:0008270">
    <property type="term" value="F:zinc ion binding"/>
    <property type="evidence" value="ECO:0007669"/>
    <property type="project" value="UniProtKB-KW"/>
</dbReference>
<evidence type="ECO:0000313" key="7">
    <source>
        <dbReference type="Proteomes" id="UP000019132"/>
    </source>
</evidence>
<keyword evidence="3" id="KW-0862">Zinc</keyword>
<dbReference type="SMART" id="SM00510">
    <property type="entry name" value="TFS2M"/>
    <property type="match status" value="1"/>
</dbReference>
<dbReference type="Pfam" id="PF07500">
    <property type="entry name" value="TFIIS_M"/>
    <property type="match status" value="1"/>
</dbReference>
<dbReference type="InterPro" id="IPR003618">
    <property type="entry name" value="TFIIS_cen_dom"/>
</dbReference>
<dbReference type="Gene3D" id="1.10.472.30">
    <property type="entry name" value="Transcription elongation factor S-II, central domain"/>
    <property type="match status" value="1"/>
</dbReference>
<dbReference type="Proteomes" id="UP000019132">
    <property type="component" value="Unassembled WGS sequence"/>
</dbReference>
<keyword evidence="1" id="KW-0479">Metal-binding</keyword>
<evidence type="ECO:0000259" key="5">
    <source>
        <dbReference type="PROSITE" id="PS51321"/>
    </source>
</evidence>
<dbReference type="PANTHER" id="PTHR11477:SF0">
    <property type="entry name" value="IP08861P-RELATED"/>
    <property type="match status" value="1"/>
</dbReference>
<dbReference type="HOGENOM" id="CLU_087765_0_0_1"/>
<dbReference type="STRING" id="431595.K3WDL3"/>
<dbReference type="InParanoid" id="K3WDL3"/>
<dbReference type="EMBL" id="GL376628">
    <property type="status" value="NOT_ANNOTATED_CDS"/>
    <property type="molecule type" value="Genomic_DNA"/>
</dbReference>
<dbReference type="PROSITE" id="PS51321">
    <property type="entry name" value="TFIIS_CENTRAL"/>
    <property type="match status" value="1"/>
</dbReference>
<feature type="domain" description="TFIIS central" evidence="5">
    <location>
        <begin position="126"/>
        <end position="239"/>
    </location>
</feature>
<dbReference type="eggNOG" id="KOG1105">
    <property type="taxonomic scope" value="Eukaryota"/>
</dbReference>
<dbReference type="VEuPathDB" id="FungiDB:PYU1_G003050"/>